<protein>
    <recommendedName>
        <fullName evidence="1">Beta-lactamase-related domain-containing protein</fullName>
    </recommendedName>
</protein>
<evidence type="ECO:0000313" key="2">
    <source>
        <dbReference type="EMBL" id="SMP22386.1"/>
    </source>
</evidence>
<keyword evidence="3" id="KW-1185">Reference proteome</keyword>
<sequence>MRTFGKWLGRIFLMLILAALSVYALKREEITRLLAVNSLFSEEKIISNFSNMDTLFLATEIDKGDTPVSVLPNGTDMTMPASFNAWAKDRTVTGMVVLKDGQKVHESYYQDTAPEDLRISWSVAKSYLSSLMGIVISEGLIDINEQVTTYVPLLKGTAYDGASVLNVLQMSSGVTFDEDYLDFKSDINRMGRVLAMGGTMDGFAAGLTETFVEPGKQFQYVSIDTHVLGMIIRGATGRSIPELLSDKIITKLGYEQSPLYVTDGEGVAFVLGGLNIRTRDYARFGQMVLQNGEYNGAQVVPADWLAAATVPSANTKEGKLHYGYQWWMPKDPREGEFFGIGVYGQYIYINRPHGVVIAVNSADRKFKESGVTDGNIALFREIAETAGG</sequence>
<dbReference type="InterPro" id="IPR050789">
    <property type="entry name" value="Diverse_Enzym_Activities"/>
</dbReference>
<dbReference type="Proteomes" id="UP001157961">
    <property type="component" value="Unassembled WGS sequence"/>
</dbReference>
<dbReference type="Pfam" id="PF00144">
    <property type="entry name" value="Beta-lactamase"/>
    <property type="match status" value="1"/>
</dbReference>
<reference evidence="2 3" key="1">
    <citation type="submission" date="2017-05" db="EMBL/GenBank/DDBJ databases">
        <authorList>
            <person name="Varghese N."/>
            <person name="Submissions S."/>
        </authorList>
    </citation>
    <scope>NUCLEOTIDE SEQUENCE [LARGE SCALE GENOMIC DNA]</scope>
    <source>
        <strain evidence="2 3">DSM 29734</strain>
    </source>
</reference>
<dbReference type="InterPro" id="IPR001466">
    <property type="entry name" value="Beta-lactam-related"/>
</dbReference>
<evidence type="ECO:0000259" key="1">
    <source>
        <dbReference type="Pfam" id="PF00144"/>
    </source>
</evidence>
<proteinExistence type="predicted"/>
<name>A0ABY1NZH7_9RHOB</name>
<dbReference type="EMBL" id="FXTY01000004">
    <property type="protein sequence ID" value="SMP22386.1"/>
    <property type="molecule type" value="Genomic_DNA"/>
</dbReference>
<organism evidence="2 3">
    <name type="scientific">Shimia sagamensis</name>
    <dbReference type="NCBI Taxonomy" id="1566352"/>
    <lineage>
        <taxon>Bacteria</taxon>
        <taxon>Pseudomonadati</taxon>
        <taxon>Pseudomonadota</taxon>
        <taxon>Alphaproteobacteria</taxon>
        <taxon>Rhodobacterales</taxon>
        <taxon>Roseobacteraceae</taxon>
    </lineage>
</organism>
<evidence type="ECO:0000313" key="3">
    <source>
        <dbReference type="Proteomes" id="UP001157961"/>
    </source>
</evidence>
<dbReference type="InterPro" id="IPR012338">
    <property type="entry name" value="Beta-lactam/transpept-like"/>
</dbReference>
<gene>
    <name evidence="2" type="ORF">SAMN06265373_104197</name>
</gene>
<dbReference type="PANTHER" id="PTHR43283">
    <property type="entry name" value="BETA-LACTAMASE-RELATED"/>
    <property type="match status" value="1"/>
</dbReference>
<dbReference type="RefSeq" id="WP_283426158.1">
    <property type="nucleotide sequence ID" value="NZ_FXTY01000004.1"/>
</dbReference>
<dbReference type="PANTHER" id="PTHR43283:SF14">
    <property type="entry name" value="BLL8153 PROTEIN"/>
    <property type="match status" value="1"/>
</dbReference>
<feature type="domain" description="Beta-lactamase-related" evidence="1">
    <location>
        <begin position="95"/>
        <end position="367"/>
    </location>
</feature>
<dbReference type="Gene3D" id="3.40.710.10">
    <property type="entry name" value="DD-peptidase/beta-lactamase superfamily"/>
    <property type="match status" value="1"/>
</dbReference>
<comment type="caution">
    <text evidence="2">The sequence shown here is derived from an EMBL/GenBank/DDBJ whole genome shotgun (WGS) entry which is preliminary data.</text>
</comment>
<dbReference type="SUPFAM" id="SSF56601">
    <property type="entry name" value="beta-lactamase/transpeptidase-like"/>
    <property type="match status" value="1"/>
</dbReference>
<accession>A0ABY1NZH7</accession>